<protein>
    <recommendedName>
        <fullName evidence="4">C2H2-type domain-containing protein</fullName>
    </recommendedName>
</protein>
<keyword evidence="6" id="KW-1185">Reference proteome</keyword>
<feature type="region of interest" description="Disordered" evidence="2">
    <location>
        <begin position="1336"/>
        <end position="1382"/>
    </location>
</feature>
<gene>
    <name evidence="5" type="ORF">FH972_022511</name>
</gene>
<dbReference type="Proteomes" id="UP000327013">
    <property type="component" value="Unassembled WGS sequence"/>
</dbReference>
<organism evidence="5 6">
    <name type="scientific">Carpinus fangiana</name>
    <dbReference type="NCBI Taxonomy" id="176857"/>
    <lineage>
        <taxon>Eukaryota</taxon>
        <taxon>Viridiplantae</taxon>
        <taxon>Streptophyta</taxon>
        <taxon>Embryophyta</taxon>
        <taxon>Tracheophyta</taxon>
        <taxon>Spermatophyta</taxon>
        <taxon>Magnoliopsida</taxon>
        <taxon>eudicotyledons</taxon>
        <taxon>Gunneridae</taxon>
        <taxon>Pentapetalae</taxon>
        <taxon>rosids</taxon>
        <taxon>fabids</taxon>
        <taxon>Fagales</taxon>
        <taxon>Betulaceae</taxon>
        <taxon>Carpinus</taxon>
    </lineage>
</organism>
<dbReference type="PROSITE" id="PS00028">
    <property type="entry name" value="ZINC_FINGER_C2H2_1"/>
    <property type="match status" value="1"/>
</dbReference>
<dbReference type="Pfam" id="PF07103">
    <property type="entry name" value="DUF1365"/>
    <property type="match status" value="1"/>
</dbReference>
<keyword evidence="1" id="KW-0863">Zinc-finger</keyword>
<dbReference type="PROSITE" id="PS50157">
    <property type="entry name" value="ZINC_FINGER_C2H2_2"/>
    <property type="match status" value="1"/>
</dbReference>
<dbReference type="InterPro" id="IPR013087">
    <property type="entry name" value="Znf_C2H2_type"/>
</dbReference>
<evidence type="ECO:0000256" key="2">
    <source>
        <dbReference type="SAM" id="MobiDB-lite"/>
    </source>
</evidence>
<evidence type="ECO:0000313" key="5">
    <source>
        <dbReference type="EMBL" id="KAB8342914.1"/>
    </source>
</evidence>
<dbReference type="EMBL" id="VIBQ01000012">
    <property type="protein sequence ID" value="KAB8342914.1"/>
    <property type="molecule type" value="Genomic_DNA"/>
</dbReference>
<name>A0A5N6KSF5_9ROSI</name>
<feature type="region of interest" description="Disordered" evidence="2">
    <location>
        <begin position="1182"/>
        <end position="1234"/>
    </location>
</feature>
<feature type="compositionally biased region" description="Polar residues" evidence="2">
    <location>
        <begin position="1366"/>
        <end position="1375"/>
    </location>
</feature>
<dbReference type="GO" id="GO:0008270">
    <property type="term" value="F:zinc ion binding"/>
    <property type="evidence" value="ECO:0007669"/>
    <property type="project" value="UniProtKB-KW"/>
</dbReference>
<feature type="compositionally biased region" description="Low complexity" evidence="2">
    <location>
        <begin position="1217"/>
        <end position="1231"/>
    </location>
</feature>
<feature type="domain" description="C2H2-type" evidence="4">
    <location>
        <begin position="1319"/>
        <end position="1348"/>
    </location>
</feature>
<evidence type="ECO:0000256" key="1">
    <source>
        <dbReference type="PROSITE-ProRule" id="PRU00042"/>
    </source>
</evidence>
<keyword evidence="1" id="KW-0862">Zinc</keyword>
<feature type="region of interest" description="Disordered" evidence="2">
    <location>
        <begin position="1537"/>
        <end position="1559"/>
    </location>
</feature>
<dbReference type="PANTHER" id="PTHR33973:SF4">
    <property type="entry name" value="OS07G0153300 PROTEIN"/>
    <property type="match status" value="1"/>
</dbReference>
<evidence type="ECO:0000313" key="6">
    <source>
        <dbReference type="Proteomes" id="UP000327013"/>
    </source>
</evidence>
<dbReference type="PANTHER" id="PTHR33973">
    <property type="entry name" value="OS07G0153300 PROTEIN"/>
    <property type="match status" value="1"/>
</dbReference>
<feature type="transmembrane region" description="Helical" evidence="3">
    <location>
        <begin position="93"/>
        <end position="114"/>
    </location>
</feature>
<feature type="compositionally biased region" description="Basic residues" evidence="2">
    <location>
        <begin position="1339"/>
        <end position="1350"/>
    </location>
</feature>
<sequence>MACNTTLGSYHMWRRAGSHADHLGGLQPAGPCNMANSPEKGRGASGSGIQSNATCIRLQDPSPSNYSYRRSCFTRPNHQQLSMIDVDGVRSTWQLSAAGLWFGVSLCFLAYFLFTRRQNSRMLAVFRVPPVGHFPGLIIPRRIRASSQTVFRSAIRPSKASESLPVRVLAPAGVITCFVEPISSLPLGSVGSTATPQTLRETRHADHIVQLCRVRYVCTTLIIRHGGHHAGIGPGAGLRPCATASGGGHEFDALVLLLAQCRTAYLTRADDSGQTAVRTHIASIVTILLLDWVLSPTSGRSDDSSPEYSSSTGELSMKPLVWPCRTTHTRLFPKKHSFAYSYLLVGVPVDWQGSSGSLLSSNTTARRCMFHVDAADHLEREQGVRTLRQKLDAFLRHSSMDPSRFPHAYLVTAPRCVGYCFNPVSFWYLYGPGRDLEAMILEVNNTFDERRMYLLDTSSTKRQGGFASAWQKDFHVSPFNDREGSYTLKATDPRPFVGEATGVVNNDITLLSAGGQAKLVARVFSVSQPLGNWPEGLADRTTFVLAWAWVGLLTFPRIVRQAGQLYFQHALRVWFRPEVAPSSIGRRASEEERVLETFFARFLEQMTLTATRPMKVVYQRPSDLGGEAIVEYHSSAEGAETTLQVRVLSPGFYSRFVHYSHVAEAFDREYLCTDERNRSVWISDPALLGPLLGSRWRELALPLKDHTGSGWVDGIRWAVVRRLRCPPAAPSYGERPASRPGATVASTTDIRAKPGIAAFDEFAAAQADAWRYRRATVQLFAGQRLLGGLAGAAWMLDMTLRIAVSLAGWQVQCHLGAARSSSGITWTGQVVGVNVGHGFPARPKAGCGQWSSASDHCYFRSVLTVDVARAQPGAMRKRVNAEERGESNGAGGFGLGREPRCAFAAIALRCPFHPCARALSLHRACARALPLASSPIGGRDAALGTTCPTTHGADRVQHCPPAVLGCAQSSPEVADRDGTWLARYRSRTVVPASPPRATCHWPPSTGSPRAKAAWRILKHAPSYADEPAVPSDTTTTASCLVVCIAAAPPSPTQRYIALLRAVAILACVGARGTCASFVTRYFPSSAVPFTMRSAARPSHYTPHAPLLSRALSLALSGLSAPHPPLLPPPPRPVQALDGDQDCPRCAMAPARKAQRFSQPSDWLIAGAPLTRLRPCSRLADPYSPVSSGTACPRTHGSPLRPYLKQPTRSSKDSSRHTISAMSSANSSATATPLVNRRRLSSAISSEDGSNVKLTRTGRPSKALKGQAVHTCEDCGKVYTRAEHMRYACNALAISLSLSHCISLTLLSSRRHQRTHSSGLTCDEPGCDRTFNRSDMLQRHKEKHHSSRGGSRRQSACSRASNDRSSRSPLPSSHAQQPFPAMRSSFAPAQSQAFEVHGMFTPSLGASSAGLSSNSAPAQWGSVSLSPMPSTLVSSSMSYPGSAVAQVPTSEPYPGGYGYSMSNSTASTDAWYSPGLSSVASPSINSSSMPSAWGSTTSLNLAAGASWENPTPFGTLDPSFDAMQPPAQHAGLRKRDFDAFTLDPNGGRDSRFRKFFPTRS</sequence>
<accession>A0A5N6KSF5</accession>
<keyword evidence="3" id="KW-0472">Membrane</keyword>
<reference evidence="5 6" key="1">
    <citation type="submission" date="2019-06" db="EMBL/GenBank/DDBJ databases">
        <title>A chromosomal-level reference genome of Carpinus fangiana (Coryloideae, Betulaceae).</title>
        <authorList>
            <person name="Yang X."/>
            <person name="Wang Z."/>
            <person name="Zhang L."/>
            <person name="Hao G."/>
            <person name="Liu J."/>
            <person name="Yang Y."/>
        </authorList>
    </citation>
    <scope>NUCLEOTIDE SEQUENCE [LARGE SCALE GENOMIC DNA]</scope>
    <source>
        <strain evidence="5">Cfa_2016G</strain>
        <tissue evidence="5">Leaf</tissue>
    </source>
</reference>
<dbReference type="InterPro" id="IPR010775">
    <property type="entry name" value="DUF1365"/>
</dbReference>
<evidence type="ECO:0000259" key="4">
    <source>
        <dbReference type="PROSITE" id="PS50157"/>
    </source>
</evidence>
<dbReference type="SMART" id="SM00355">
    <property type="entry name" value="ZnF_C2H2"/>
    <property type="match status" value="1"/>
</dbReference>
<dbReference type="Gene3D" id="3.30.160.60">
    <property type="entry name" value="Classic Zinc Finger"/>
    <property type="match status" value="1"/>
</dbReference>
<keyword evidence="1" id="KW-0479">Metal-binding</keyword>
<evidence type="ECO:0000256" key="3">
    <source>
        <dbReference type="SAM" id="Phobius"/>
    </source>
</evidence>
<keyword evidence="3" id="KW-0812">Transmembrane</keyword>
<proteinExistence type="predicted"/>
<dbReference type="OrthoDB" id="3340520at2759"/>
<comment type="caution">
    <text evidence="5">The sequence shown here is derived from an EMBL/GenBank/DDBJ whole genome shotgun (WGS) entry which is preliminary data.</text>
</comment>
<keyword evidence="3" id="KW-1133">Transmembrane helix</keyword>